<dbReference type="EMBL" id="JBIRWE010000012">
    <property type="protein sequence ID" value="MFI1966889.1"/>
    <property type="molecule type" value="Genomic_DNA"/>
</dbReference>
<feature type="signal peptide" evidence="5">
    <location>
        <begin position="1"/>
        <end position="34"/>
    </location>
</feature>
<protein>
    <submittedName>
        <fullName evidence="6">2-aminoethylphosphonate ABC transporter substrate-binding protein</fullName>
    </submittedName>
</protein>
<dbReference type="RefSeq" id="WP_398719327.1">
    <property type="nucleotide sequence ID" value="NZ_JBIRWE010000012.1"/>
</dbReference>
<keyword evidence="4" id="KW-0574">Periplasm</keyword>
<evidence type="ECO:0000256" key="4">
    <source>
        <dbReference type="ARBA" id="ARBA00022764"/>
    </source>
</evidence>
<dbReference type="Proteomes" id="UP001611548">
    <property type="component" value="Unassembled WGS sequence"/>
</dbReference>
<evidence type="ECO:0000313" key="7">
    <source>
        <dbReference type="Proteomes" id="UP001611548"/>
    </source>
</evidence>
<dbReference type="Pfam" id="PF13343">
    <property type="entry name" value="SBP_bac_6"/>
    <property type="match status" value="1"/>
</dbReference>
<keyword evidence="3 5" id="KW-0732">Signal</keyword>
<evidence type="ECO:0000256" key="3">
    <source>
        <dbReference type="ARBA" id="ARBA00022729"/>
    </source>
</evidence>
<sequence length="360" mass="38006">MTTHATTTPATTNSLRRLLTTAGLTTALALTATACGGTGVASQGGDAGKTVTVYTADGLGDWYTQRFAAFEKKYGMKVQTVEAGSGEVVARAAKEKARAQADVLVTLPPFIQRAARDGLLTPYKVPGSEKVQGTDPEGRYVPVVNNYLNFIHNPSSAKPAPRTYEDLLDPRFKGKLQYSTPGQAGDGTAVLIQLQHLLGKDGALDYLKKLQANNVGPSSSTGKLQPKVSKGELHVANGDLQMNLASIENEGAGFEVFFPADAKGKRSTFAIPYTMGLVNGAPNAEGGKKLMAYLLSQEAQATVTEEAYGLPARSDVKAGGATRAKIDKLLAGVEVWSPDWQQLLTELDADIAAYNRAVGS</sequence>
<evidence type="ECO:0000256" key="5">
    <source>
        <dbReference type="SAM" id="SignalP"/>
    </source>
</evidence>
<dbReference type="Gene3D" id="3.40.190.10">
    <property type="entry name" value="Periplasmic binding protein-like II"/>
    <property type="match status" value="2"/>
</dbReference>
<comment type="caution">
    <text evidence="6">The sequence shown here is derived from an EMBL/GenBank/DDBJ whole genome shotgun (WGS) entry which is preliminary data.</text>
</comment>
<comment type="subcellular location">
    <subcellularLocation>
        <location evidence="1">Periplasm</location>
    </subcellularLocation>
</comment>
<proteinExistence type="predicted"/>
<dbReference type="NCBIfam" id="NF011620">
    <property type="entry name" value="PRK15046.1"/>
    <property type="match status" value="1"/>
</dbReference>
<dbReference type="SUPFAM" id="SSF53850">
    <property type="entry name" value="Periplasmic binding protein-like II"/>
    <property type="match status" value="1"/>
</dbReference>
<name>A0ABW7UWC6_9ACTN</name>
<evidence type="ECO:0000256" key="2">
    <source>
        <dbReference type="ARBA" id="ARBA00022448"/>
    </source>
</evidence>
<accession>A0ABW7UWC6</accession>
<keyword evidence="2" id="KW-0813">Transport</keyword>
<reference evidence="6 7" key="1">
    <citation type="submission" date="2024-10" db="EMBL/GenBank/DDBJ databases">
        <title>The Natural Products Discovery Center: Release of the First 8490 Sequenced Strains for Exploring Actinobacteria Biosynthetic Diversity.</title>
        <authorList>
            <person name="Kalkreuter E."/>
            <person name="Kautsar S.A."/>
            <person name="Yang D."/>
            <person name="Bader C.D."/>
            <person name="Teijaro C.N."/>
            <person name="Fluegel L."/>
            <person name="Davis C.M."/>
            <person name="Simpson J.R."/>
            <person name="Lauterbach L."/>
            <person name="Steele A.D."/>
            <person name="Gui C."/>
            <person name="Meng S."/>
            <person name="Li G."/>
            <person name="Viehrig K."/>
            <person name="Ye F."/>
            <person name="Su P."/>
            <person name="Kiefer A.F."/>
            <person name="Nichols A."/>
            <person name="Cepeda A.J."/>
            <person name="Yan W."/>
            <person name="Fan B."/>
            <person name="Jiang Y."/>
            <person name="Adhikari A."/>
            <person name="Zheng C.-J."/>
            <person name="Schuster L."/>
            <person name="Cowan T.M."/>
            <person name="Smanski M.J."/>
            <person name="Chevrette M.G."/>
            <person name="De Carvalho L.P.S."/>
            <person name="Shen B."/>
        </authorList>
    </citation>
    <scope>NUCLEOTIDE SEQUENCE [LARGE SCALE GENOMIC DNA]</scope>
    <source>
        <strain evidence="6 7">NPDC020327</strain>
    </source>
</reference>
<organism evidence="6 7">
    <name type="scientific">Streptomyces pathocidini</name>
    <dbReference type="NCBI Taxonomy" id="1650571"/>
    <lineage>
        <taxon>Bacteria</taxon>
        <taxon>Bacillati</taxon>
        <taxon>Actinomycetota</taxon>
        <taxon>Actinomycetes</taxon>
        <taxon>Kitasatosporales</taxon>
        <taxon>Streptomycetaceae</taxon>
        <taxon>Streptomyces</taxon>
    </lineage>
</organism>
<evidence type="ECO:0000313" key="6">
    <source>
        <dbReference type="EMBL" id="MFI1966889.1"/>
    </source>
</evidence>
<evidence type="ECO:0000256" key="1">
    <source>
        <dbReference type="ARBA" id="ARBA00004418"/>
    </source>
</evidence>
<keyword evidence="7" id="KW-1185">Reference proteome</keyword>
<feature type="chain" id="PRO_5046992417" evidence="5">
    <location>
        <begin position="35"/>
        <end position="360"/>
    </location>
</feature>
<dbReference type="PANTHER" id="PTHR30006">
    <property type="entry name" value="THIAMINE-BINDING PERIPLASMIC PROTEIN-RELATED"/>
    <property type="match status" value="1"/>
</dbReference>
<dbReference type="PANTHER" id="PTHR30006:SF3">
    <property type="entry name" value="THIAMINE-BINDING PERIPLASMIC PROTEIN"/>
    <property type="match status" value="1"/>
</dbReference>
<gene>
    <name evidence="6" type="ORF">ACH429_22720</name>
</gene>